<proteinExistence type="predicted"/>
<evidence type="ECO:0000313" key="3">
    <source>
        <dbReference type="Proteomes" id="UP001551675"/>
    </source>
</evidence>
<evidence type="ECO:0000256" key="1">
    <source>
        <dbReference type="SAM" id="Phobius"/>
    </source>
</evidence>
<dbReference type="Proteomes" id="UP001551675">
    <property type="component" value="Unassembled WGS sequence"/>
</dbReference>
<organism evidence="2 3">
    <name type="scientific">Microtetraspora glauca</name>
    <dbReference type="NCBI Taxonomy" id="1996"/>
    <lineage>
        <taxon>Bacteria</taxon>
        <taxon>Bacillati</taxon>
        <taxon>Actinomycetota</taxon>
        <taxon>Actinomycetes</taxon>
        <taxon>Streptosporangiales</taxon>
        <taxon>Streptosporangiaceae</taxon>
        <taxon>Microtetraspora</taxon>
    </lineage>
</organism>
<evidence type="ECO:0000313" key="2">
    <source>
        <dbReference type="EMBL" id="MEV0973867.1"/>
    </source>
</evidence>
<comment type="caution">
    <text evidence="2">The sequence shown here is derived from an EMBL/GenBank/DDBJ whole genome shotgun (WGS) entry which is preliminary data.</text>
</comment>
<keyword evidence="1" id="KW-1133">Transmembrane helix</keyword>
<dbReference type="RefSeq" id="WP_358139886.1">
    <property type="nucleotide sequence ID" value="NZ_JBFALK010000025.1"/>
</dbReference>
<keyword evidence="1" id="KW-0812">Transmembrane</keyword>
<reference evidence="2 3" key="1">
    <citation type="submission" date="2024-06" db="EMBL/GenBank/DDBJ databases">
        <title>The Natural Products Discovery Center: Release of the First 8490 Sequenced Strains for Exploring Actinobacteria Biosynthetic Diversity.</title>
        <authorList>
            <person name="Kalkreuter E."/>
            <person name="Kautsar S.A."/>
            <person name="Yang D."/>
            <person name="Bader C.D."/>
            <person name="Teijaro C.N."/>
            <person name="Fluegel L."/>
            <person name="Davis C.M."/>
            <person name="Simpson J.R."/>
            <person name="Lauterbach L."/>
            <person name="Steele A.D."/>
            <person name="Gui C."/>
            <person name="Meng S."/>
            <person name="Li G."/>
            <person name="Viehrig K."/>
            <person name="Ye F."/>
            <person name="Su P."/>
            <person name="Kiefer A.F."/>
            <person name="Nichols A."/>
            <person name="Cepeda A.J."/>
            <person name="Yan W."/>
            <person name="Fan B."/>
            <person name="Jiang Y."/>
            <person name="Adhikari A."/>
            <person name="Zheng C.-J."/>
            <person name="Schuster L."/>
            <person name="Cowan T.M."/>
            <person name="Smanski M.J."/>
            <person name="Chevrette M.G."/>
            <person name="De Carvalho L.P.S."/>
            <person name="Shen B."/>
        </authorList>
    </citation>
    <scope>NUCLEOTIDE SEQUENCE [LARGE SCALE GENOMIC DNA]</scope>
    <source>
        <strain evidence="2 3">NPDC050100</strain>
    </source>
</reference>
<feature type="transmembrane region" description="Helical" evidence="1">
    <location>
        <begin position="62"/>
        <end position="81"/>
    </location>
</feature>
<dbReference type="EMBL" id="JBFALK010000025">
    <property type="protein sequence ID" value="MEV0973867.1"/>
    <property type="molecule type" value="Genomic_DNA"/>
</dbReference>
<keyword evidence="3" id="KW-1185">Reference proteome</keyword>
<accession>A0ABV3GQU5</accession>
<name>A0ABV3GQU5_MICGL</name>
<keyword evidence="1" id="KW-0472">Membrane</keyword>
<sequence length="94" mass="9777">MNRTRQPLRIAAAVELASLLVLLGNLATAHLPAISSLAGPIHGCAYLFTVIATARDPRRTPVAVGLALLPAVGGLLALRRLTTTTERAGRSLAD</sequence>
<gene>
    <name evidence="2" type="ORF">AB0I59_35190</name>
</gene>
<protein>
    <recommendedName>
        <fullName evidence="4">DUF3817 domain-containing protein</fullName>
    </recommendedName>
</protein>
<evidence type="ECO:0008006" key="4">
    <source>
        <dbReference type="Google" id="ProtNLM"/>
    </source>
</evidence>